<evidence type="ECO:0000256" key="5">
    <source>
        <dbReference type="ARBA" id="ARBA00023136"/>
    </source>
</evidence>
<feature type="transmembrane region" description="Helical" evidence="7">
    <location>
        <begin position="155"/>
        <end position="174"/>
    </location>
</feature>
<sequence length="470" mass="52356">MEKDSSPGSDSPTRIEHVTAMEKGNASTFVAPTRSEEAAVIRKLDRRNARLAGMVKDIDLSGNRYNLLGTVFYIFYICSQWLCMGWKQFSPHKWCAFCVLFWGFIATIQATAFNWGGLIACRGFLGIAEACFGPGVPLYLSYFYPRDKIGFRQGVFISGAAMANAYGGALAYGISQIRGSVAPWRILFIIEGAPTCLFAILVWFYLPDSIMEAPFLSAREKEIALHMTARNQRIDVDQQTGIRLKEMWEGIRDPKSWLPALMYFGVNVSYASLPLFVPTIISELGAFTTIQSQGLSAPPYILCFFTIITFCYLSDRLQMRGPFCALAATLGAIGFIINATCKGAGPRYFSIFLSVEIFASVALLLAWVANIHSTESRRAGAYTVLATVGQCGPLLGTNLFPISEKPYYRKGMWISAAFCLMVAVLSGVLSCWLIWENRKMDREGVPEVEEFEETSGGRAEDRNKKHRYVW</sequence>
<evidence type="ECO:0000256" key="3">
    <source>
        <dbReference type="ARBA" id="ARBA00022692"/>
    </source>
</evidence>
<dbReference type="AlphaFoldDB" id="A0A1V8SQG7"/>
<dbReference type="InParanoid" id="A0A1V8SQG7"/>
<gene>
    <name evidence="8" type="ORF">B0A48_12961</name>
</gene>
<dbReference type="InterPro" id="IPR011701">
    <property type="entry name" value="MFS"/>
</dbReference>
<dbReference type="PANTHER" id="PTHR43791">
    <property type="entry name" value="PERMEASE-RELATED"/>
    <property type="match status" value="1"/>
</dbReference>
<dbReference type="Pfam" id="PF07690">
    <property type="entry name" value="MFS_1"/>
    <property type="match status" value="1"/>
</dbReference>
<reference evidence="9" key="1">
    <citation type="submission" date="2017-03" db="EMBL/GenBank/DDBJ databases">
        <title>Genomes of endolithic fungi from Antarctica.</title>
        <authorList>
            <person name="Coleine C."/>
            <person name="Masonjones S."/>
            <person name="Stajich J.E."/>
        </authorList>
    </citation>
    <scope>NUCLEOTIDE SEQUENCE [LARGE SCALE GENOMIC DNA]</scope>
    <source>
        <strain evidence="9">CCFEE 5527</strain>
    </source>
</reference>
<feature type="transmembrane region" description="Helical" evidence="7">
    <location>
        <begin position="297"/>
        <end position="314"/>
    </location>
</feature>
<feature type="transmembrane region" description="Helical" evidence="7">
    <location>
        <begin position="65"/>
        <end position="82"/>
    </location>
</feature>
<dbReference type="STRING" id="1507870.A0A1V8SQG7"/>
<keyword evidence="3 7" id="KW-0812">Transmembrane</keyword>
<dbReference type="EMBL" id="NAJO01000031">
    <property type="protein sequence ID" value="OQO01406.1"/>
    <property type="molecule type" value="Genomic_DNA"/>
</dbReference>
<evidence type="ECO:0000256" key="6">
    <source>
        <dbReference type="SAM" id="MobiDB-lite"/>
    </source>
</evidence>
<feature type="transmembrane region" description="Helical" evidence="7">
    <location>
        <begin position="349"/>
        <end position="369"/>
    </location>
</feature>
<dbReference type="Proteomes" id="UP000192596">
    <property type="component" value="Unassembled WGS sequence"/>
</dbReference>
<evidence type="ECO:0000313" key="8">
    <source>
        <dbReference type="EMBL" id="OQO01406.1"/>
    </source>
</evidence>
<evidence type="ECO:0000256" key="7">
    <source>
        <dbReference type="SAM" id="Phobius"/>
    </source>
</evidence>
<organism evidence="8 9">
    <name type="scientific">Cryoendolithus antarcticus</name>
    <dbReference type="NCBI Taxonomy" id="1507870"/>
    <lineage>
        <taxon>Eukaryota</taxon>
        <taxon>Fungi</taxon>
        <taxon>Dikarya</taxon>
        <taxon>Ascomycota</taxon>
        <taxon>Pezizomycotina</taxon>
        <taxon>Dothideomycetes</taxon>
        <taxon>Dothideomycetidae</taxon>
        <taxon>Cladosporiales</taxon>
        <taxon>Cladosporiaceae</taxon>
        <taxon>Cryoendolithus</taxon>
    </lineage>
</organism>
<feature type="transmembrane region" description="Helical" evidence="7">
    <location>
        <begin position="381"/>
        <end position="400"/>
    </location>
</feature>
<protein>
    <recommendedName>
        <fullName evidence="10">Major facilitator superfamily (MFS) profile domain-containing protein</fullName>
    </recommendedName>
</protein>
<comment type="subcellular location">
    <subcellularLocation>
        <location evidence="1">Membrane</location>
        <topology evidence="1">Multi-pass membrane protein</topology>
    </subcellularLocation>
</comment>
<comment type="caution">
    <text evidence="8">The sequence shown here is derived from an EMBL/GenBank/DDBJ whole genome shotgun (WGS) entry which is preliminary data.</text>
</comment>
<keyword evidence="5 7" id="KW-0472">Membrane</keyword>
<dbReference type="GO" id="GO:0016020">
    <property type="term" value="C:membrane"/>
    <property type="evidence" value="ECO:0007669"/>
    <property type="project" value="UniProtKB-SubCell"/>
</dbReference>
<keyword evidence="4 7" id="KW-1133">Transmembrane helix</keyword>
<keyword evidence="2" id="KW-0813">Transport</keyword>
<dbReference type="GO" id="GO:0022857">
    <property type="term" value="F:transmembrane transporter activity"/>
    <property type="evidence" value="ECO:0007669"/>
    <property type="project" value="InterPro"/>
</dbReference>
<dbReference type="InterPro" id="IPR036259">
    <property type="entry name" value="MFS_trans_sf"/>
</dbReference>
<proteinExistence type="predicted"/>
<dbReference type="PANTHER" id="PTHR43791:SF36">
    <property type="entry name" value="TRANSPORTER, PUTATIVE (AFU_ORTHOLOGUE AFUA_6G08340)-RELATED"/>
    <property type="match status" value="1"/>
</dbReference>
<feature type="transmembrane region" description="Helical" evidence="7">
    <location>
        <begin position="124"/>
        <end position="143"/>
    </location>
</feature>
<feature type="transmembrane region" description="Helical" evidence="7">
    <location>
        <begin position="412"/>
        <end position="435"/>
    </location>
</feature>
<dbReference type="FunFam" id="1.20.1250.20:FF:000013">
    <property type="entry name" value="MFS general substrate transporter"/>
    <property type="match status" value="1"/>
</dbReference>
<feature type="transmembrane region" description="Helical" evidence="7">
    <location>
        <begin position="186"/>
        <end position="206"/>
    </location>
</feature>
<feature type="region of interest" description="Disordered" evidence="6">
    <location>
        <begin position="446"/>
        <end position="470"/>
    </location>
</feature>
<name>A0A1V8SQG7_9PEZI</name>
<dbReference type="Gene3D" id="1.20.1250.20">
    <property type="entry name" value="MFS general substrate transporter like domains"/>
    <property type="match status" value="1"/>
</dbReference>
<keyword evidence="9" id="KW-1185">Reference proteome</keyword>
<dbReference type="OrthoDB" id="2985014at2759"/>
<evidence type="ECO:0008006" key="10">
    <source>
        <dbReference type="Google" id="ProtNLM"/>
    </source>
</evidence>
<dbReference type="SUPFAM" id="SSF103473">
    <property type="entry name" value="MFS general substrate transporter"/>
    <property type="match status" value="1"/>
</dbReference>
<evidence type="ECO:0000256" key="1">
    <source>
        <dbReference type="ARBA" id="ARBA00004141"/>
    </source>
</evidence>
<evidence type="ECO:0000313" key="9">
    <source>
        <dbReference type="Proteomes" id="UP000192596"/>
    </source>
</evidence>
<feature type="transmembrane region" description="Helical" evidence="7">
    <location>
        <begin position="257"/>
        <end position="277"/>
    </location>
</feature>
<accession>A0A1V8SQG7</accession>
<evidence type="ECO:0000256" key="2">
    <source>
        <dbReference type="ARBA" id="ARBA00022448"/>
    </source>
</evidence>
<feature type="transmembrane region" description="Helical" evidence="7">
    <location>
        <begin position="94"/>
        <end position="112"/>
    </location>
</feature>
<feature type="transmembrane region" description="Helical" evidence="7">
    <location>
        <begin position="321"/>
        <end position="337"/>
    </location>
</feature>
<evidence type="ECO:0000256" key="4">
    <source>
        <dbReference type="ARBA" id="ARBA00022989"/>
    </source>
</evidence>